<reference evidence="2 3" key="1">
    <citation type="submission" date="2022-11" db="EMBL/GenBank/DDBJ databases">
        <title>Whole genome sequence of Eschrichtius robustus ER-17-0199.</title>
        <authorList>
            <person name="Bruniche-Olsen A."/>
            <person name="Black A.N."/>
            <person name="Fields C.J."/>
            <person name="Walden K."/>
            <person name="Dewoody J.A."/>
        </authorList>
    </citation>
    <scope>NUCLEOTIDE SEQUENCE [LARGE SCALE GENOMIC DNA]</scope>
    <source>
        <strain evidence="2">ER-17-0199</strain>
        <tissue evidence="2">Blubber</tissue>
    </source>
</reference>
<evidence type="ECO:0000313" key="2">
    <source>
        <dbReference type="EMBL" id="KAJ8795999.1"/>
    </source>
</evidence>
<organism evidence="2 3">
    <name type="scientific">Eschrichtius robustus</name>
    <name type="common">California gray whale</name>
    <name type="synonym">Eschrichtius gibbosus</name>
    <dbReference type="NCBI Taxonomy" id="9764"/>
    <lineage>
        <taxon>Eukaryota</taxon>
        <taxon>Metazoa</taxon>
        <taxon>Chordata</taxon>
        <taxon>Craniata</taxon>
        <taxon>Vertebrata</taxon>
        <taxon>Euteleostomi</taxon>
        <taxon>Mammalia</taxon>
        <taxon>Eutheria</taxon>
        <taxon>Laurasiatheria</taxon>
        <taxon>Artiodactyla</taxon>
        <taxon>Whippomorpha</taxon>
        <taxon>Cetacea</taxon>
        <taxon>Mysticeti</taxon>
        <taxon>Eschrichtiidae</taxon>
        <taxon>Eschrichtius</taxon>
    </lineage>
</organism>
<name>A0AB34HXC9_ESCRO</name>
<feature type="region of interest" description="Disordered" evidence="1">
    <location>
        <begin position="75"/>
        <end position="115"/>
    </location>
</feature>
<proteinExistence type="predicted"/>
<evidence type="ECO:0000256" key="1">
    <source>
        <dbReference type="SAM" id="MobiDB-lite"/>
    </source>
</evidence>
<gene>
    <name evidence="2" type="ORF">J1605_002761</name>
</gene>
<sequence>MSGTRLRASSSPASPTLTLNAGAPKTTLSVPIQWNVTAPNPSAPPSYPRNQSRVSLIAEFSHEPKLHHVRARTREVTGIHDSRPTLPFTHGPRPALAASPALGARTHPETTPQES</sequence>
<dbReference type="AlphaFoldDB" id="A0AB34HXC9"/>
<feature type="compositionally biased region" description="Polar residues" evidence="1">
    <location>
        <begin position="1"/>
        <end position="19"/>
    </location>
</feature>
<keyword evidence="3" id="KW-1185">Reference proteome</keyword>
<dbReference type="EMBL" id="JAIQCJ010000544">
    <property type="protein sequence ID" value="KAJ8795999.1"/>
    <property type="molecule type" value="Genomic_DNA"/>
</dbReference>
<protein>
    <submittedName>
        <fullName evidence="2">Uncharacterized protein</fullName>
    </submittedName>
</protein>
<comment type="caution">
    <text evidence="2">The sequence shown here is derived from an EMBL/GenBank/DDBJ whole genome shotgun (WGS) entry which is preliminary data.</text>
</comment>
<evidence type="ECO:0000313" key="3">
    <source>
        <dbReference type="Proteomes" id="UP001159641"/>
    </source>
</evidence>
<accession>A0AB34HXC9</accession>
<feature type="region of interest" description="Disordered" evidence="1">
    <location>
        <begin position="1"/>
        <end position="24"/>
    </location>
</feature>
<dbReference type="Proteomes" id="UP001159641">
    <property type="component" value="Unassembled WGS sequence"/>
</dbReference>